<dbReference type="AlphaFoldDB" id="A0A151AF51"/>
<dbReference type="InterPro" id="IPR053441">
    <property type="entry name" value="2Fe2S_Ferredoxin"/>
</dbReference>
<comment type="cofactor">
    <cofactor evidence="8">
        <name>[2Fe-2S] cluster</name>
        <dbReference type="ChEBI" id="CHEBI:190135"/>
    </cofactor>
</comment>
<dbReference type="Proteomes" id="UP000075321">
    <property type="component" value="Unassembled WGS sequence"/>
</dbReference>
<keyword evidence="5" id="KW-0249">Electron transport</keyword>
<sequence>MPVKYVYHYRPCMSSSLPNIKVGRDAEADMDPEDLPVYEVEYLNYQAIPEHGWDIDDEDLFEKAAAADLSEKDHGSFEIRGTRYILDGAEDADQKWPFECRAASCAYCTMILYEGDVKMDMDLILTDEEVEERNIYLSCQSIPKSDEVKIVYNAMHHDYLQENIVGVREV</sequence>
<dbReference type="CDD" id="cd00207">
    <property type="entry name" value="fer2"/>
    <property type="match status" value="1"/>
</dbReference>
<evidence type="ECO:0000313" key="10">
    <source>
        <dbReference type="EMBL" id="KYH26210.1"/>
    </source>
</evidence>
<evidence type="ECO:0000313" key="11">
    <source>
        <dbReference type="Proteomes" id="UP000075321"/>
    </source>
</evidence>
<dbReference type="Gene3D" id="3.10.20.30">
    <property type="match status" value="1"/>
</dbReference>
<dbReference type="SUPFAM" id="SSF54292">
    <property type="entry name" value="2Fe-2S ferredoxin-like"/>
    <property type="match status" value="1"/>
</dbReference>
<comment type="similarity">
    <text evidence="1">Belongs to the 2Fe2S plant-type ferredoxin family.</text>
</comment>
<evidence type="ECO:0000256" key="7">
    <source>
        <dbReference type="ARBA" id="ARBA00023014"/>
    </source>
</evidence>
<keyword evidence="7" id="KW-0411">Iron-sulfur</keyword>
<keyword evidence="11" id="KW-1185">Reference proteome</keyword>
<reference evidence="10 11" key="1">
    <citation type="submission" date="2016-02" db="EMBL/GenBank/DDBJ databases">
        <title>Genome sequence of Halalkalicoccus paucihalophilus DSM 24557.</title>
        <authorList>
            <person name="Poehlein A."/>
            <person name="Daniel R."/>
        </authorList>
    </citation>
    <scope>NUCLEOTIDE SEQUENCE [LARGE SCALE GENOMIC DNA]</scope>
    <source>
        <strain evidence="10 11">DSM 24557</strain>
    </source>
</reference>
<feature type="domain" description="2Fe-2S ferredoxin-type" evidence="9">
    <location>
        <begin position="77"/>
        <end position="144"/>
    </location>
</feature>
<dbReference type="GO" id="GO:0046872">
    <property type="term" value="F:metal ion binding"/>
    <property type="evidence" value="ECO:0007669"/>
    <property type="project" value="UniProtKB-KW"/>
</dbReference>
<keyword evidence="2" id="KW-0813">Transport</keyword>
<keyword evidence="4" id="KW-0479">Metal-binding</keyword>
<dbReference type="InterPro" id="IPR012675">
    <property type="entry name" value="Beta-grasp_dom_sf"/>
</dbReference>
<evidence type="ECO:0000256" key="6">
    <source>
        <dbReference type="ARBA" id="ARBA00023004"/>
    </source>
</evidence>
<evidence type="ECO:0000256" key="4">
    <source>
        <dbReference type="ARBA" id="ARBA00022723"/>
    </source>
</evidence>
<evidence type="ECO:0000256" key="1">
    <source>
        <dbReference type="ARBA" id="ARBA00007874"/>
    </source>
</evidence>
<evidence type="ECO:0000256" key="8">
    <source>
        <dbReference type="ARBA" id="ARBA00034078"/>
    </source>
</evidence>
<evidence type="ECO:0000259" key="9">
    <source>
        <dbReference type="Pfam" id="PF00111"/>
    </source>
</evidence>
<dbReference type="Pfam" id="PF00111">
    <property type="entry name" value="Fer2"/>
    <property type="match status" value="1"/>
</dbReference>
<dbReference type="InterPro" id="IPR036010">
    <property type="entry name" value="2Fe-2S_ferredoxin-like_sf"/>
</dbReference>
<dbReference type="NCBIfam" id="NF041393">
    <property type="entry name" value="Frdxn_Halo"/>
    <property type="match status" value="1"/>
</dbReference>
<evidence type="ECO:0000256" key="3">
    <source>
        <dbReference type="ARBA" id="ARBA00022714"/>
    </source>
</evidence>
<proteinExistence type="inferred from homology"/>
<evidence type="ECO:0000256" key="2">
    <source>
        <dbReference type="ARBA" id="ARBA00022448"/>
    </source>
</evidence>
<comment type="caution">
    <text evidence="10">The sequence shown here is derived from an EMBL/GenBank/DDBJ whole genome shotgun (WGS) entry which is preliminary data.</text>
</comment>
<keyword evidence="6" id="KW-0408">Iron</keyword>
<dbReference type="GO" id="GO:0051537">
    <property type="term" value="F:2 iron, 2 sulfur cluster binding"/>
    <property type="evidence" value="ECO:0007669"/>
    <property type="project" value="UniProtKB-KW"/>
</dbReference>
<keyword evidence="3" id="KW-0001">2Fe-2S</keyword>
<dbReference type="PATRIC" id="fig|1008153.3.peg.1314"/>
<evidence type="ECO:0000256" key="5">
    <source>
        <dbReference type="ARBA" id="ARBA00022982"/>
    </source>
</evidence>
<dbReference type="PANTHER" id="PTHR43112">
    <property type="entry name" value="FERREDOXIN"/>
    <property type="match status" value="1"/>
</dbReference>
<name>A0A151AF51_9EURY</name>
<organism evidence="10 11">
    <name type="scientific">Halalkalicoccus paucihalophilus</name>
    <dbReference type="NCBI Taxonomy" id="1008153"/>
    <lineage>
        <taxon>Archaea</taxon>
        <taxon>Methanobacteriati</taxon>
        <taxon>Methanobacteriota</taxon>
        <taxon>Stenosarchaea group</taxon>
        <taxon>Halobacteria</taxon>
        <taxon>Halobacteriales</taxon>
        <taxon>Halococcaceae</taxon>
        <taxon>Halalkalicoccus</taxon>
    </lineage>
</organism>
<dbReference type="InterPro" id="IPR001041">
    <property type="entry name" value="2Fe-2S_ferredoxin-type"/>
</dbReference>
<dbReference type="EMBL" id="LTAZ01000004">
    <property type="protein sequence ID" value="KYH26210.1"/>
    <property type="molecule type" value="Genomic_DNA"/>
</dbReference>
<gene>
    <name evidence="10" type="primary">fer1_4</name>
    <name evidence="10" type="ORF">HAPAU_13050</name>
</gene>
<protein>
    <submittedName>
        <fullName evidence="10">Ferredoxin-1</fullName>
    </submittedName>
</protein>
<accession>A0A151AF51</accession>
<dbReference type="PANTHER" id="PTHR43112:SF3">
    <property type="entry name" value="FERREDOXIN-2, CHLOROPLASTIC"/>
    <property type="match status" value="1"/>
</dbReference>